<comment type="caution">
    <text evidence="1">The sequence shown here is derived from an EMBL/GenBank/DDBJ whole genome shotgun (WGS) entry which is preliminary data.</text>
</comment>
<keyword evidence="2" id="KW-1185">Reference proteome</keyword>
<dbReference type="EMBL" id="BMMM01000002">
    <property type="protein sequence ID" value="GGN54638.1"/>
    <property type="molecule type" value="Genomic_DNA"/>
</dbReference>
<dbReference type="Proteomes" id="UP000600365">
    <property type="component" value="Unassembled WGS sequence"/>
</dbReference>
<evidence type="ECO:0000313" key="2">
    <source>
        <dbReference type="Proteomes" id="UP000600365"/>
    </source>
</evidence>
<gene>
    <name evidence="1" type="ORF">GCM10011579_013920</name>
</gene>
<dbReference type="Pfam" id="PF19374">
    <property type="entry name" value="DUF5949"/>
    <property type="match status" value="1"/>
</dbReference>
<organism evidence="1 2">
    <name type="scientific">Streptomyces albiflavescens</name>
    <dbReference type="NCBI Taxonomy" id="1623582"/>
    <lineage>
        <taxon>Bacteria</taxon>
        <taxon>Bacillati</taxon>
        <taxon>Actinomycetota</taxon>
        <taxon>Actinomycetes</taxon>
        <taxon>Kitasatosporales</taxon>
        <taxon>Streptomycetaceae</taxon>
        <taxon>Streptomyces</taxon>
    </lineage>
</organism>
<dbReference type="InterPro" id="IPR045993">
    <property type="entry name" value="DUF5949"/>
</dbReference>
<sequence>MTSTSSETRPFRVADLGTLAVMAFSGDAPDGDMPYLLAYSLGDAEGGPEGTSAAIERLLRKNGLPVGDRLIDGSRRPSLPLALLVEAGQAVVTMPAYLKAQCVAPPEWLAAVGERGYAYFLFATRAWPEATPGKPVAPESLAAFAGDEETLLSAAHVLLPVRNLRS</sequence>
<accession>A0A918D0S9</accession>
<dbReference type="AlphaFoldDB" id="A0A918D0S9"/>
<protein>
    <submittedName>
        <fullName evidence="1">Uncharacterized protein</fullName>
    </submittedName>
</protein>
<evidence type="ECO:0000313" key="1">
    <source>
        <dbReference type="EMBL" id="GGN54638.1"/>
    </source>
</evidence>
<reference evidence="1 2" key="1">
    <citation type="journal article" date="2014" name="Int. J. Syst. Evol. Microbiol.">
        <title>Complete genome sequence of Corynebacterium casei LMG S-19264T (=DSM 44701T), isolated from a smear-ripened cheese.</title>
        <authorList>
            <consortium name="US DOE Joint Genome Institute (JGI-PGF)"/>
            <person name="Walter F."/>
            <person name="Albersmeier A."/>
            <person name="Kalinowski J."/>
            <person name="Ruckert C."/>
        </authorList>
    </citation>
    <scope>NUCLEOTIDE SEQUENCE [LARGE SCALE GENOMIC DNA]</scope>
    <source>
        <strain evidence="1 2">CGMCC 4.7111</strain>
    </source>
</reference>
<dbReference type="RefSeq" id="WP_189184972.1">
    <property type="nucleotide sequence ID" value="NZ_BMMM01000002.1"/>
</dbReference>
<proteinExistence type="predicted"/>
<name>A0A918D0S9_9ACTN</name>